<dbReference type="Proteomes" id="UP001234989">
    <property type="component" value="Chromosome 12"/>
</dbReference>
<organism evidence="1 2">
    <name type="scientific">Solanum verrucosum</name>
    <dbReference type="NCBI Taxonomy" id="315347"/>
    <lineage>
        <taxon>Eukaryota</taxon>
        <taxon>Viridiplantae</taxon>
        <taxon>Streptophyta</taxon>
        <taxon>Embryophyta</taxon>
        <taxon>Tracheophyta</taxon>
        <taxon>Spermatophyta</taxon>
        <taxon>Magnoliopsida</taxon>
        <taxon>eudicotyledons</taxon>
        <taxon>Gunneridae</taxon>
        <taxon>Pentapetalae</taxon>
        <taxon>asterids</taxon>
        <taxon>lamiids</taxon>
        <taxon>Solanales</taxon>
        <taxon>Solanaceae</taxon>
        <taxon>Solanoideae</taxon>
        <taxon>Solaneae</taxon>
        <taxon>Solanum</taxon>
    </lineage>
</organism>
<gene>
    <name evidence="1" type="ORF">MTR67_053074</name>
</gene>
<name>A0AAF1A403_SOLVR</name>
<accession>A0AAF1A403</accession>
<dbReference type="EMBL" id="CP133623">
    <property type="protein sequence ID" value="WMV59689.1"/>
    <property type="molecule type" value="Genomic_DNA"/>
</dbReference>
<sequence length="55" mass="6607">MEQKNEDKKIKLYNEVGEEKNIYELDVVELKGLINLSYLFLRRLKLMKGRTNFNS</sequence>
<keyword evidence="2" id="KW-1185">Reference proteome</keyword>
<dbReference type="AlphaFoldDB" id="A0AAF1A403"/>
<protein>
    <submittedName>
        <fullName evidence="1">Uncharacterized protein</fullName>
    </submittedName>
</protein>
<evidence type="ECO:0000313" key="1">
    <source>
        <dbReference type="EMBL" id="WMV59689.1"/>
    </source>
</evidence>
<reference evidence="1" key="1">
    <citation type="submission" date="2023-08" db="EMBL/GenBank/DDBJ databases">
        <title>A de novo genome assembly of Solanum verrucosum Schlechtendal, a Mexican diploid species geographically isolated from the other diploid A-genome species in potato relatives.</title>
        <authorList>
            <person name="Hosaka K."/>
        </authorList>
    </citation>
    <scope>NUCLEOTIDE SEQUENCE</scope>
    <source>
        <tissue evidence="1">Young leaves</tissue>
    </source>
</reference>
<proteinExistence type="predicted"/>
<evidence type="ECO:0000313" key="2">
    <source>
        <dbReference type="Proteomes" id="UP001234989"/>
    </source>
</evidence>